<protein>
    <submittedName>
        <fullName evidence="1">Uncharacterized protein</fullName>
    </submittedName>
</protein>
<proteinExistence type="predicted"/>
<dbReference type="Proteomes" id="UP000051952">
    <property type="component" value="Unassembled WGS sequence"/>
</dbReference>
<sequence>MWHFDLFEILSVCRDVVETTRTNAITAMSARTLKSDSAALHDDIVIYVSNLHSVSRLPDIVLDVLNSTVNQTFSVTRILSETPLAIMEVFARILSGCQIVIDLSTEVPVLSAMDHSLWFASWLPKETMKSSDALFPPMPLDLSVDAPSLAVQMPRGSGRLCLTISLHSDDEVSGQHATLEKNFMMLGGCIRIITPIGDTIKRINVDTKSRMTQNELLRLCTSSRQSDYNFLPVEFSMVHRDGPSQYGGDVVVQADPYCTICRECMSIHKNTSGVECCCGICWTIVQKNEQHFRCFRCQTMSCTVCLYQHVE</sequence>
<evidence type="ECO:0000313" key="2">
    <source>
        <dbReference type="Proteomes" id="UP000051952"/>
    </source>
</evidence>
<gene>
    <name evidence="1" type="ORF">BSAL_71615</name>
</gene>
<accession>A0A0S4ISM5</accession>
<keyword evidence="2" id="KW-1185">Reference proteome</keyword>
<name>A0A0S4ISM5_BODSA</name>
<dbReference type="VEuPathDB" id="TriTrypDB:BSAL_71615"/>
<organism evidence="1 2">
    <name type="scientific">Bodo saltans</name>
    <name type="common">Flagellated protozoan</name>
    <dbReference type="NCBI Taxonomy" id="75058"/>
    <lineage>
        <taxon>Eukaryota</taxon>
        <taxon>Discoba</taxon>
        <taxon>Euglenozoa</taxon>
        <taxon>Kinetoplastea</taxon>
        <taxon>Metakinetoplastina</taxon>
        <taxon>Eubodonida</taxon>
        <taxon>Bodonidae</taxon>
        <taxon>Bodo</taxon>
    </lineage>
</organism>
<dbReference type="AlphaFoldDB" id="A0A0S4ISM5"/>
<evidence type="ECO:0000313" key="1">
    <source>
        <dbReference type="EMBL" id="CUG06087.1"/>
    </source>
</evidence>
<reference evidence="2" key="1">
    <citation type="submission" date="2015-09" db="EMBL/GenBank/DDBJ databases">
        <authorList>
            <consortium name="Pathogen Informatics"/>
        </authorList>
    </citation>
    <scope>NUCLEOTIDE SEQUENCE [LARGE SCALE GENOMIC DNA]</scope>
    <source>
        <strain evidence="2">Lake Konstanz</strain>
    </source>
</reference>
<dbReference type="EMBL" id="CYKH01000556">
    <property type="protein sequence ID" value="CUG06087.1"/>
    <property type="molecule type" value="Genomic_DNA"/>
</dbReference>